<dbReference type="InterPro" id="IPR007512">
    <property type="entry name" value="Mic10"/>
</dbReference>
<accession>A0A1I8BJJ5</accession>
<feature type="region of interest" description="Disordered" evidence="10">
    <location>
        <begin position="104"/>
        <end position="125"/>
    </location>
</feature>
<keyword evidence="4" id="KW-0812">Transmembrane</keyword>
<comment type="subunit">
    <text evidence="9">Component of the mitochondrial contact site and cristae organizing system (MICOS) complex.</text>
</comment>
<evidence type="ECO:0000256" key="8">
    <source>
        <dbReference type="ARBA" id="ARBA00023136"/>
    </source>
</evidence>
<name>A0A1I8BJJ5_MELHA</name>
<reference evidence="12" key="1">
    <citation type="submission" date="2016-11" db="UniProtKB">
        <authorList>
            <consortium name="WormBaseParasite"/>
        </authorList>
    </citation>
    <scope>IDENTIFICATION</scope>
</reference>
<organism evidence="11 12">
    <name type="scientific">Meloidogyne hapla</name>
    <name type="common">Root-knot nematode worm</name>
    <dbReference type="NCBI Taxonomy" id="6305"/>
    <lineage>
        <taxon>Eukaryota</taxon>
        <taxon>Metazoa</taxon>
        <taxon>Ecdysozoa</taxon>
        <taxon>Nematoda</taxon>
        <taxon>Chromadorea</taxon>
        <taxon>Rhabditida</taxon>
        <taxon>Tylenchina</taxon>
        <taxon>Tylenchomorpha</taxon>
        <taxon>Tylenchoidea</taxon>
        <taxon>Meloidogynidae</taxon>
        <taxon>Meloidogyninae</taxon>
        <taxon>Meloidogyne</taxon>
    </lineage>
</organism>
<dbReference type="AlphaFoldDB" id="A0A1I8BJJ5"/>
<dbReference type="Pfam" id="PF04418">
    <property type="entry name" value="DUF543"/>
    <property type="match status" value="1"/>
</dbReference>
<evidence type="ECO:0000256" key="5">
    <source>
        <dbReference type="ARBA" id="ARBA00022792"/>
    </source>
</evidence>
<keyword evidence="11" id="KW-1185">Reference proteome</keyword>
<proteinExistence type="inferred from homology"/>
<comment type="subcellular location">
    <subcellularLocation>
        <location evidence="2 9">Mitochondrion inner membrane</location>
        <topology evidence="2 9">Single-pass membrane protein</topology>
    </subcellularLocation>
</comment>
<dbReference type="GO" id="GO:0061617">
    <property type="term" value="C:MICOS complex"/>
    <property type="evidence" value="ECO:0007669"/>
    <property type="project" value="UniProtKB-UniRule"/>
</dbReference>
<evidence type="ECO:0000256" key="10">
    <source>
        <dbReference type="SAM" id="MobiDB-lite"/>
    </source>
</evidence>
<evidence type="ECO:0000256" key="7">
    <source>
        <dbReference type="ARBA" id="ARBA00023128"/>
    </source>
</evidence>
<evidence type="ECO:0000313" key="11">
    <source>
        <dbReference type="Proteomes" id="UP000095281"/>
    </source>
</evidence>
<keyword evidence="6" id="KW-1133">Transmembrane helix</keyword>
<dbReference type="PANTHER" id="PTHR21304">
    <property type="entry name" value="MICOS COMPLEX SUBUNIT MIC10"/>
    <property type="match status" value="1"/>
</dbReference>
<protein>
    <recommendedName>
        <fullName evidence="9">MICOS complex subunit MIC10</fullName>
    </recommendedName>
</protein>
<comment type="function">
    <text evidence="1 9">Component of the MICOS complex, a large protein complex of the mitochondrial inner membrane that plays crucial roles in the maintenance of crista junctions, inner membrane architecture, and formation of contact sites to the outer membrane.</text>
</comment>
<dbReference type="WBParaSite" id="MhA1_Contig271.frz3.gene21">
    <property type="protein sequence ID" value="MhA1_Contig271.frz3.gene21"/>
    <property type="gene ID" value="MhA1_Contig271.frz3.gene21"/>
</dbReference>
<evidence type="ECO:0000256" key="1">
    <source>
        <dbReference type="ARBA" id="ARBA00002689"/>
    </source>
</evidence>
<keyword evidence="5 9" id="KW-0999">Mitochondrion inner membrane</keyword>
<evidence type="ECO:0000256" key="6">
    <source>
        <dbReference type="ARBA" id="ARBA00022989"/>
    </source>
</evidence>
<dbReference type="Proteomes" id="UP000095281">
    <property type="component" value="Unplaced"/>
</dbReference>
<dbReference type="PANTHER" id="PTHR21304:SF0">
    <property type="entry name" value="MICOS COMPLEX SUBUNIT MIC10"/>
    <property type="match status" value="1"/>
</dbReference>
<feature type="compositionally biased region" description="Basic and acidic residues" evidence="10">
    <location>
        <begin position="111"/>
        <end position="125"/>
    </location>
</feature>
<evidence type="ECO:0000256" key="4">
    <source>
        <dbReference type="ARBA" id="ARBA00022692"/>
    </source>
</evidence>
<comment type="similarity">
    <text evidence="3 9">Belongs to the MICOS complex subunit Mic10 family.</text>
</comment>
<keyword evidence="7 9" id="KW-0496">Mitochondrion</keyword>
<evidence type="ECO:0000313" key="12">
    <source>
        <dbReference type="WBParaSite" id="MhA1_Contig271.frz3.gene21"/>
    </source>
</evidence>
<evidence type="ECO:0000256" key="3">
    <source>
        <dbReference type="ARBA" id="ARBA00006792"/>
    </source>
</evidence>
<evidence type="ECO:0000256" key="2">
    <source>
        <dbReference type="ARBA" id="ARBA00004434"/>
    </source>
</evidence>
<sequence length="125" mass="13661">MSKQPEKEKVVEMSEDVLGHKLDYCLADSVIKIASGAAIGTVLSLGLSGAKKTWPIWLGTGIGIGMGWSNCKHEMQNRNWHCTVTKNLDNNSTKLECKSSSTSFFSVSKPSKTEASIKQEKETKP</sequence>
<keyword evidence="8" id="KW-0472">Membrane</keyword>
<evidence type="ECO:0000256" key="9">
    <source>
        <dbReference type="RuleBase" id="RU363011"/>
    </source>
</evidence>